<feature type="coiled-coil region" evidence="1">
    <location>
        <begin position="57"/>
        <end position="119"/>
    </location>
</feature>
<feature type="region of interest" description="Disordered" evidence="2">
    <location>
        <begin position="352"/>
        <end position="389"/>
    </location>
</feature>
<dbReference type="SUPFAM" id="SSF48371">
    <property type="entry name" value="ARM repeat"/>
    <property type="match status" value="1"/>
</dbReference>
<keyword evidence="1" id="KW-0175">Coiled coil</keyword>
<organism evidence="3 4">
    <name type="scientific">Oedothorax gibbosus</name>
    <dbReference type="NCBI Taxonomy" id="931172"/>
    <lineage>
        <taxon>Eukaryota</taxon>
        <taxon>Metazoa</taxon>
        <taxon>Ecdysozoa</taxon>
        <taxon>Arthropoda</taxon>
        <taxon>Chelicerata</taxon>
        <taxon>Arachnida</taxon>
        <taxon>Araneae</taxon>
        <taxon>Araneomorphae</taxon>
        <taxon>Entelegynae</taxon>
        <taxon>Araneoidea</taxon>
        <taxon>Linyphiidae</taxon>
        <taxon>Erigoninae</taxon>
        <taxon>Oedothorax</taxon>
    </lineage>
</organism>
<name>A0AAV6UVH6_9ARAC</name>
<dbReference type="Proteomes" id="UP000827092">
    <property type="component" value="Unassembled WGS sequence"/>
</dbReference>
<dbReference type="EMBL" id="JAFNEN010000258">
    <property type="protein sequence ID" value="KAG8187848.1"/>
    <property type="molecule type" value="Genomic_DNA"/>
</dbReference>
<feature type="compositionally biased region" description="Basic and acidic residues" evidence="2">
    <location>
        <begin position="964"/>
        <end position="979"/>
    </location>
</feature>
<evidence type="ECO:0000313" key="3">
    <source>
        <dbReference type="EMBL" id="KAG8187848.1"/>
    </source>
</evidence>
<accession>A0AAV6UVH6</accession>
<comment type="caution">
    <text evidence="3">The sequence shown here is derived from an EMBL/GenBank/DDBJ whole genome shotgun (WGS) entry which is preliminary data.</text>
</comment>
<protein>
    <submittedName>
        <fullName evidence="3">Uncharacterized protein</fullName>
    </submittedName>
</protein>
<feature type="compositionally biased region" description="Polar residues" evidence="2">
    <location>
        <begin position="634"/>
        <end position="648"/>
    </location>
</feature>
<feature type="region of interest" description="Disordered" evidence="2">
    <location>
        <begin position="2061"/>
        <end position="2094"/>
    </location>
</feature>
<feature type="region of interest" description="Disordered" evidence="2">
    <location>
        <begin position="631"/>
        <end position="651"/>
    </location>
</feature>
<feature type="compositionally biased region" description="Basic and acidic residues" evidence="2">
    <location>
        <begin position="931"/>
        <end position="943"/>
    </location>
</feature>
<keyword evidence="4" id="KW-1185">Reference proteome</keyword>
<feature type="compositionally biased region" description="Basic residues" evidence="2">
    <location>
        <begin position="980"/>
        <end position="995"/>
    </location>
</feature>
<feature type="region of interest" description="Disordered" evidence="2">
    <location>
        <begin position="1940"/>
        <end position="1974"/>
    </location>
</feature>
<feature type="region of interest" description="Disordered" evidence="2">
    <location>
        <begin position="825"/>
        <end position="890"/>
    </location>
</feature>
<feature type="compositionally biased region" description="Polar residues" evidence="2">
    <location>
        <begin position="2063"/>
        <end position="2078"/>
    </location>
</feature>
<evidence type="ECO:0000256" key="1">
    <source>
        <dbReference type="SAM" id="Coils"/>
    </source>
</evidence>
<gene>
    <name evidence="3" type="ORF">JTE90_001222</name>
</gene>
<feature type="compositionally biased region" description="Low complexity" evidence="2">
    <location>
        <begin position="830"/>
        <end position="845"/>
    </location>
</feature>
<sequence>MEIPNNLSISDVYCPADFLSSLENFSGHRENADDEIPNTERHRVENKDLVNVSSSWFFELTQENEVFKQRIKDLEQEKEKQERDAAETEVKLSELLDQLVNTEMKLEQETEKCNTFKKDKSVLEVQNEQLMTEMYRHGHKELSSSENEKNTILNKKLLQKTQCIEKLNRKLFTCRNKIAMKNKSVRNMKSHIKEIWELLVEFVNILSNSNQLVPDKKSDVLKKCEEFLSLEILPTKRGVAVYNILSSCSTVSVPSTICNEPSHAAKSPINIPSSSVEPSVNLDKHQIGQENTTSSDQSEAPFANIQMTFSIAPFIEKDQVSNLKEINQPELQWSSFEDIQLGGDLVSVDQISSASESTNTEDLENEKNPSRSAVEKTGGGKPIEHSSPKIIEDSVHSVKKELAEDLYLSEDSSETTVTASENSVHSVKGTLIEDFYLSEDSSDPVNASKTDYAKDNRSELNDNYLDSATAVVKKKPIQGNLFSEIGEEREFVQDNTILPSTTTKNKLTENNTNLSFENRSIQDIEKLPASLVKNKRLVEDNDNLSSNLPKKKKPQLTYDELLYSLMEGDFKQNPSVASSSSKKGGECRENTLLIPVVTFPLETIILTSSENEKCLDSDTLEVEAELKAKRELSNTEMSSPVSNTSTDPVESEDCNVISSIQNSLVSEKDYDSDQNSLHKEITDNCKAAIATETSTINHNLFDNYINESSTDSIIFCKDITVNDGNKITLTDESDNHSNYKEFNSLLKKSPNNLCTVIANKNDDGSVRLGFNLVKSCTLTLDPINYNVSSTFKDPEIPMQNLSNDQFTPTLLSNKLLTIENKKNMSHNDKLSSSSLHELSENSLQSADDFEKNNASSNSIPSGNQDLANRGSTSKESSEDQILASNENSISNPIEMLSDQYSEGYSVVPLNNNVSCSTEMEKPCHKSKSKEKKGSKMKSKEKTKEKSKKKSKEKTNDKTKKKSKEKTNDKSKEKTKEMTKKKSKEKKNKKNSKKNHSKAESLIEIGKNSKNIINKSHDTSDVDDISSKIVKEALKVVDECRLKIFNECSDSDTEVLISFKNTALSSPNEISESSSKSDSNPSFSLTKNTARDSRKQSFSSIGQISEENLNLEVEEMDCNERRLKDPCTVHDPYALFGVALLDENSFVNYTKNAKNDLYHSNHEELDLFQLNSTTAQDDSCLKINEDLSQLQFSLSQLSDRSDLNHISPTPQNSDSLKLKLFNECPKYNKSKQISCKESHVSILDQIKSDFGLIESDCSQGCESSLMGADKTNVLSDSDLSSEHFENIHQTASNAILINNTSDIVCKDDDSSHSNGFLTDDSIFEKSVESIISHSSDTSVQAGEIESVSTFVNAQNNCDKNVPADEIQTNDIGLETSRTPCFSAEDNASSSANEPVIGPASFEDILLNHMKEKNVEETSPTPTNIRDLMKKNPEVSCNDILSVLLKDVQSMKENQNSPSINKQENYEVNTTTLGLDVAVTFEDILNNHIDHVKSLEENQTNSTLGLESANIEEKGNQLTLLNDENVSFSSNNEEISNCKVTSSNLFDSLNEKVTEKIDIEVLPSDNILSQFSCHSTDSIEQNKKLQGSSNFVSCANNCQSQDVKTSEYSNDTDCHIDGTANQDARHDKEVINVLDKKNIKQNPVVYHNLKPLHVTTTLESFSKTGNEDSSDFNTPSLGNDKKVLVESDAIKTTNETSIKAGNCYVLLKKTELLGKDIDNLSKESSVNNIAVIGTKRKLHLYNSNNGQESLCHNDTNMEPYDPTCIENKLNKKENYENVVLPCSVLLERIEIPKQCFESGKRIQPYPKKDLARLNLDNTNKVKKNSELFCDKNKSPYDTEEEEIGSTKQELPVRTSSRKKGFSVKNSSNIARSTATTTVVCTKTRNTNSNKRKVANVNTEIMSKFNLKECSIVLEPLTMSLLLKHSSPSYSFATKTKLSFETNIKQPDSQKRSDGSSKSLDFVKEDKRNKQMNDSVVPDVITKQPLRNNVRDNNSSFNIDSSCLKSKGRTNVFFLNQTSNYGVQTRLSSVKDQITPIISAMKPTSNTNELTTQNFESDEEFFVKDSTCSKPSNSRQGTIPSKRTKRKNGGKSGGAANKRLCSELKPKTVEEFFKEFHLTHLNDKHFKDSVSILKEILINPENYSDITTLLYAVVKYLSLSENNPLLEFAESEDKSVLLPPDEDCIVTAFFKIDSDETPHLRGLLKATVNIIQNLLISKKTISIYGLASLCRIATEICKRQEDKSASLTLCCNLLKTKQEFAPYLIATIVSTWLELFKENAGLSAEEIIFLSSIAYAAKVRTNLTDPDWNASIEILTKYLNSRPVINVRKTINVMMDTIQVSCCDESWIHCHMLTSAVTLFSMHEDYNWIEDNVIKQFVAPLLNKFGTEMIHNKAFEMFCKLYVDLFLMNPSTNPREELLIKFFKKENIKDSSYIQESAALALMKYLFLKNIPLPRLLTHWFEKNHSNPKVIAIRTLFTRKSKCGENKELQKEDFELNIV</sequence>
<reference evidence="3 4" key="1">
    <citation type="journal article" date="2022" name="Nat. Ecol. Evol.">
        <title>A masculinizing supergene underlies an exaggerated male reproductive morph in a spider.</title>
        <authorList>
            <person name="Hendrickx F."/>
            <person name="De Corte Z."/>
            <person name="Sonet G."/>
            <person name="Van Belleghem S.M."/>
            <person name="Kostlbacher S."/>
            <person name="Vangestel C."/>
        </authorList>
    </citation>
    <scope>NUCLEOTIDE SEQUENCE [LARGE SCALE GENOMIC DNA]</scope>
    <source>
        <strain evidence="3">W744_W776</strain>
    </source>
</reference>
<feature type="compositionally biased region" description="Low complexity" evidence="2">
    <location>
        <begin position="1065"/>
        <end position="1083"/>
    </location>
</feature>
<feature type="region of interest" description="Disordered" evidence="2">
    <location>
        <begin position="1065"/>
        <end position="1098"/>
    </location>
</feature>
<evidence type="ECO:0000313" key="4">
    <source>
        <dbReference type="Proteomes" id="UP000827092"/>
    </source>
</evidence>
<feature type="compositionally biased region" description="Basic and acidic residues" evidence="2">
    <location>
        <begin position="1945"/>
        <end position="1968"/>
    </location>
</feature>
<evidence type="ECO:0000256" key="2">
    <source>
        <dbReference type="SAM" id="MobiDB-lite"/>
    </source>
</evidence>
<proteinExistence type="predicted"/>
<dbReference type="InterPro" id="IPR016024">
    <property type="entry name" value="ARM-type_fold"/>
</dbReference>
<feature type="region of interest" description="Disordered" evidence="2">
    <location>
        <begin position="915"/>
        <end position="999"/>
    </location>
</feature>
<feature type="compositionally biased region" description="Polar residues" evidence="2">
    <location>
        <begin position="852"/>
        <end position="874"/>
    </location>
</feature>